<protein>
    <submittedName>
        <fullName evidence="1">CopG family transcriptional regulator</fullName>
    </submittedName>
</protein>
<dbReference type="Proteomes" id="UP000076925">
    <property type="component" value="Unassembled WGS sequence"/>
</dbReference>
<accession>A0A139WTF0</accession>
<organism evidence="1 2">
    <name type="scientific">Scytonema hofmannii PCC 7110</name>
    <dbReference type="NCBI Taxonomy" id="128403"/>
    <lineage>
        <taxon>Bacteria</taxon>
        <taxon>Bacillati</taxon>
        <taxon>Cyanobacteriota</taxon>
        <taxon>Cyanophyceae</taxon>
        <taxon>Nostocales</taxon>
        <taxon>Scytonemataceae</taxon>
        <taxon>Scytonema</taxon>
    </lineage>
</organism>
<comment type="caution">
    <text evidence="1">The sequence shown here is derived from an EMBL/GenBank/DDBJ whole genome shotgun (WGS) entry which is preliminary data.</text>
</comment>
<sequence>MAKNILNVRINDEERQILNDYCNVAERTQSDVIRELIRSLKKKIKKSQDVP</sequence>
<keyword evidence="2" id="KW-1185">Reference proteome</keyword>
<evidence type="ECO:0000313" key="1">
    <source>
        <dbReference type="EMBL" id="KYC35699.1"/>
    </source>
</evidence>
<dbReference type="EMBL" id="ANNX02000051">
    <property type="protein sequence ID" value="KYC35699.1"/>
    <property type="molecule type" value="Genomic_DNA"/>
</dbReference>
<dbReference type="AlphaFoldDB" id="A0A139WTF0"/>
<name>A0A139WTF0_9CYAN</name>
<evidence type="ECO:0000313" key="2">
    <source>
        <dbReference type="Proteomes" id="UP000076925"/>
    </source>
</evidence>
<proteinExistence type="predicted"/>
<reference evidence="1 2" key="1">
    <citation type="journal article" date="2013" name="Genome Biol. Evol.">
        <title>Genomes of Stigonematalean cyanobacteria (subsection V) and the evolution of oxygenic photosynthesis from prokaryotes to plastids.</title>
        <authorList>
            <person name="Dagan T."/>
            <person name="Roettger M."/>
            <person name="Stucken K."/>
            <person name="Landan G."/>
            <person name="Koch R."/>
            <person name="Major P."/>
            <person name="Gould S.B."/>
            <person name="Goremykin V.V."/>
            <person name="Rippka R."/>
            <person name="Tandeau de Marsac N."/>
            <person name="Gugger M."/>
            <person name="Lockhart P.J."/>
            <person name="Allen J.F."/>
            <person name="Brune I."/>
            <person name="Maus I."/>
            <person name="Puhler A."/>
            <person name="Martin W.F."/>
        </authorList>
    </citation>
    <scope>NUCLEOTIDE SEQUENCE [LARGE SCALE GENOMIC DNA]</scope>
    <source>
        <strain evidence="1 2">PCC 7110</strain>
    </source>
</reference>
<dbReference type="RefSeq" id="WP_017749087.1">
    <property type="nucleotide sequence ID" value="NZ_KQ976354.1"/>
</dbReference>
<gene>
    <name evidence="1" type="ORF">WA1_07790</name>
</gene>